<evidence type="ECO:0000256" key="5">
    <source>
        <dbReference type="ARBA" id="ARBA00022741"/>
    </source>
</evidence>
<keyword evidence="2" id="KW-0698">rRNA processing</keyword>
<dbReference type="GO" id="GO:0005524">
    <property type="term" value="F:ATP binding"/>
    <property type="evidence" value="ECO:0007669"/>
    <property type="project" value="UniProtKB-KW"/>
</dbReference>
<feature type="compositionally biased region" description="Low complexity" evidence="8">
    <location>
        <begin position="273"/>
        <end position="284"/>
    </location>
</feature>
<dbReference type="GO" id="GO:1990883">
    <property type="term" value="F:18S rRNA cytidine N-acetyltransferase activity"/>
    <property type="evidence" value="ECO:0007669"/>
    <property type="project" value="TreeGrafter"/>
</dbReference>
<dbReference type="EMBL" id="JALJOQ010000321">
    <property type="protein sequence ID" value="KAK9785019.1"/>
    <property type="molecule type" value="Genomic_DNA"/>
</dbReference>
<evidence type="ECO:0000256" key="6">
    <source>
        <dbReference type="ARBA" id="ARBA00022840"/>
    </source>
</evidence>
<dbReference type="InterPro" id="IPR027417">
    <property type="entry name" value="P-loop_NTPase"/>
</dbReference>
<feature type="domain" description="Possible tRNA binding" evidence="11">
    <location>
        <begin position="379"/>
        <end position="585"/>
    </location>
</feature>
<dbReference type="GO" id="GO:0000049">
    <property type="term" value="F:tRNA binding"/>
    <property type="evidence" value="ECO:0007669"/>
    <property type="project" value="TreeGrafter"/>
</dbReference>
<keyword evidence="5" id="KW-0547">Nucleotide-binding</keyword>
<evidence type="ECO:0000313" key="12">
    <source>
        <dbReference type="EMBL" id="KAK9785019.1"/>
    </source>
</evidence>
<dbReference type="GO" id="GO:0030686">
    <property type="term" value="C:90S preribosome"/>
    <property type="evidence" value="ECO:0007669"/>
    <property type="project" value="TreeGrafter"/>
</dbReference>
<keyword evidence="4" id="KW-0819">tRNA processing</keyword>
<accession>A0AAW1NLM1</accession>
<dbReference type="Pfam" id="PF05127">
    <property type="entry name" value="NAT10_TcmA_helicase"/>
    <property type="match status" value="1"/>
</dbReference>
<protein>
    <recommendedName>
        <fullName evidence="14">N-acetyltransferase 10</fullName>
    </recommendedName>
</protein>
<dbReference type="AlphaFoldDB" id="A0AAW1NLM1"/>
<evidence type="ECO:0000259" key="10">
    <source>
        <dbReference type="Pfam" id="PF13718"/>
    </source>
</evidence>
<name>A0AAW1NLM1_9CHLO</name>
<sequence>MVRAMLGPYLVFLCSTVNGYEGTGRSLSLKLLQQLRSEGAKTGMANGASAASEGAGVSGRTFKEVQLQEPIRYAAGDRVEAWLHELLCLDAADRIPSVPARLPHPNECELYMVDRDTLFSYHKASEALLQRMMALYVASHYRNTPNDLMLASDAPAHVLFVLLGPVDETQNVMPDILAVVQVALEGAISRKVAQNSLAHGNLPQGDLIPWTVGQQVQDPDFPSLSGVRIVRIATHPDLPRAGYGSRAVELLARFYRGELRDPAAAGGHNGTDEAAGGAAAEAQAVPQEEQAGGDLLTEKVGLRKGLPPLLVHLSERTPEAVQWLGVAFGLTDGLLSFWNRSGFQPVYLRQTPSDVTGEHSLIMLQALESAEVLEPASAWLASFVSDFRSRFMSLLPGPFRDFAPALAMALLQPQLTFAEGAAANGHTPVRGDGSPLSPYDLKRLQAYANSLVDYHLIMDLTPPLTRSFFAGKLPVTLSAGQAAILLCLGLQQNAVDVVARALGLPGQQVLALFNKAMRKIHDHLRASKVAAIERTMPQASAAPSLLPHAVGVDEDLDEAAQEVQRVMQEALKPEQLGHYAVTGDLEAAAGGKVPASGLVSLPRTAAAEGQGQQPPAPLYKKDRKNKHKSGGAGRGKPGKKQRR</sequence>
<dbReference type="InterPro" id="IPR000182">
    <property type="entry name" value="GNAT_dom"/>
</dbReference>
<evidence type="ECO:0000313" key="13">
    <source>
        <dbReference type="Proteomes" id="UP001465755"/>
    </source>
</evidence>
<evidence type="ECO:0000256" key="4">
    <source>
        <dbReference type="ARBA" id="ARBA00022694"/>
    </source>
</evidence>
<feature type="region of interest" description="Disordered" evidence="8">
    <location>
        <begin position="263"/>
        <end position="284"/>
    </location>
</feature>
<keyword evidence="13" id="KW-1185">Reference proteome</keyword>
<evidence type="ECO:0000256" key="8">
    <source>
        <dbReference type="SAM" id="MobiDB-lite"/>
    </source>
</evidence>
<feature type="domain" description="TcmA/NAT10 helicase" evidence="9">
    <location>
        <begin position="2"/>
        <end position="90"/>
    </location>
</feature>
<dbReference type="PANTHER" id="PTHR10925:SF5">
    <property type="entry name" value="RNA CYTIDINE ACETYLTRANSFERASE"/>
    <property type="match status" value="1"/>
</dbReference>
<evidence type="ECO:0000256" key="3">
    <source>
        <dbReference type="ARBA" id="ARBA00022679"/>
    </source>
</evidence>
<dbReference type="InterPro" id="IPR007807">
    <property type="entry name" value="TcmA/NAT10_helicase"/>
</dbReference>
<dbReference type="InterPro" id="IPR027992">
    <property type="entry name" value="tRNA_bind_dom"/>
</dbReference>
<dbReference type="Proteomes" id="UP001465755">
    <property type="component" value="Unassembled WGS sequence"/>
</dbReference>
<dbReference type="Gene3D" id="3.40.630.30">
    <property type="match status" value="1"/>
</dbReference>
<comment type="subcellular location">
    <subcellularLocation>
        <location evidence="1">Nucleus</location>
        <location evidence="1">Nucleolus</location>
    </subcellularLocation>
</comment>
<feature type="domain" description="N-acetyltransferase" evidence="10">
    <location>
        <begin position="131"/>
        <end position="367"/>
    </location>
</feature>
<keyword evidence="7" id="KW-0012">Acyltransferase</keyword>
<keyword evidence="3" id="KW-0808">Transferase</keyword>
<keyword evidence="6" id="KW-0067">ATP-binding</keyword>
<dbReference type="GO" id="GO:0008033">
    <property type="term" value="P:tRNA processing"/>
    <property type="evidence" value="ECO:0007669"/>
    <property type="project" value="UniProtKB-KW"/>
</dbReference>
<proteinExistence type="predicted"/>
<organism evidence="12 13">
    <name type="scientific">Symbiochloris irregularis</name>
    <dbReference type="NCBI Taxonomy" id="706552"/>
    <lineage>
        <taxon>Eukaryota</taxon>
        <taxon>Viridiplantae</taxon>
        <taxon>Chlorophyta</taxon>
        <taxon>core chlorophytes</taxon>
        <taxon>Trebouxiophyceae</taxon>
        <taxon>Trebouxiales</taxon>
        <taxon>Trebouxiaceae</taxon>
        <taxon>Symbiochloris</taxon>
    </lineage>
</organism>
<dbReference type="Pfam" id="PF13725">
    <property type="entry name" value="tRNA_bind_2"/>
    <property type="match status" value="1"/>
</dbReference>
<dbReference type="PANTHER" id="PTHR10925">
    <property type="entry name" value="N-ACETYLTRANSFERASE 10"/>
    <property type="match status" value="1"/>
</dbReference>
<evidence type="ECO:0000259" key="9">
    <source>
        <dbReference type="Pfam" id="PF05127"/>
    </source>
</evidence>
<feature type="region of interest" description="Disordered" evidence="8">
    <location>
        <begin position="601"/>
        <end position="643"/>
    </location>
</feature>
<evidence type="ECO:0000259" key="11">
    <source>
        <dbReference type="Pfam" id="PF13725"/>
    </source>
</evidence>
<comment type="caution">
    <text evidence="12">The sequence shown here is derived from an EMBL/GenBank/DDBJ whole genome shotgun (WGS) entry which is preliminary data.</text>
</comment>
<dbReference type="InterPro" id="IPR032672">
    <property type="entry name" value="TmcA/NAT10/Kre33"/>
</dbReference>
<dbReference type="GO" id="GO:1904812">
    <property type="term" value="P:rRNA acetylation involved in maturation of SSU-rRNA"/>
    <property type="evidence" value="ECO:0007669"/>
    <property type="project" value="TreeGrafter"/>
</dbReference>
<evidence type="ECO:0000256" key="2">
    <source>
        <dbReference type="ARBA" id="ARBA00022552"/>
    </source>
</evidence>
<dbReference type="Gene3D" id="3.40.50.300">
    <property type="entry name" value="P-loop containing nucleotide triphosphate hydrolases"/>
    <property type="match status" value="1"/>
</dbReference>
<dbReference type="Pfam" id="PF13718">
    <property type="entry name" value="GNAT_acetyltr_2"/>
    <property type="match status" value="1"/>
</dbReference>
<evidence type="ECO:0000256" key="1">
    <source>
        <dbReference type="ARBA" id="ARBA00004604"/>
    </source>
</evidence>
<gene>
    <name evidence="12" type="ORF">WJX73_005784</name>
</gene>
<evidence type="ECO:0000256" key="7">
    <source>
        <dbReference type="ARBA" id="ARBA00023315"/>
    </source>
</evidence>
<evidence type="ECO:0008006" key="14">
    <source>
        <dbReference type="Google" id="ProtNLM"/>
    </source>
</evidence>
<reference evidence="12 13" key="1">
    <citation type="journal article" date="2024" name="Nat. Commun.">
        <title>Phylogenomics reveals the evolutionary origins of lichenization in chlorophyte algae.</title>
        <authorList>
            <person name="Puginier C."/>
            <person name="Libourel C."/>
            <person name="Otte J."/>
            <person name="Skaloud P."/>
            <person name="Haon M."/>
            <person name="Grisel S."/>
            <person name="Petersen M."/>
            <person name="Berrin J.G."/>
            <person name="Delaux P.M."/>
            <person name="Dal Grande F."/>
            <person name="Keller J."/>
        </authorList>
    </citation>
    <scope>NUCLEOTIDE SEQUENCE [LARGE SCALE GENOMIC DNA]</scope>
    <source>
        <strain evidence="12 13">SAG 2036</strain>
    </source>
</reference>
<dbReference type="GO" id="GO:0005730">
    <property type="term" value="C:nucleolus"/>
    <property type="evidence" value="ECO:0007669"/>
    <property type="project" value="UniProtKB-SubCell"/>
</dbReference>